<protein>
    <submittedName>
        <fullName evidence="4">CsbD-like protein</fullName>
    </submittedName>
</protein>
<dbReference type="InterPro" id="IPR036629">
    <property type="entry name" value="YjbJ_sf"/>
</dbReference>
<name>A0A3E0HIV4_9PSEU</name>
<evidence type="ECO:0000256" key="1">
    <source>
        <dbReference type="ARBA" id="ARBA00009129"/>
    </source>
</evidence>
<evidence type="ECO:0000256" key="2">
    <source>
        <dbReference type="SAM" id="MobiDB-lite"/>
    </source>
</evidence>
<dbReference type="InterPro" id="IPR008462">
    <property type="entry name" value="CsbD"/>
</dbReference>
<evidence type="ECO:0000313" key="4">
    <source>
        <dbReference type="EMBL" id="REH46126.1"/>
    </source>
</evidence>
<dbReference type="Gene3D" id="1.10.1470.10">
    <property type="entry name" value="YjbJ"/>
    <property type="match status" value="1"/>
</dbReference>
<gene>
    <name evidence="4" type="ORF">BCF44_107259</name>
</gene>
<dbReference type="Pfam" id="PF05532">
    <property type="entry name" value="CsbD"/>
    <property type="match status" value="1"/>
</dbReference>
<dbReference type="EMBL" id="QUNO01000007">
    <property type="protein sequence ID" value="REH46126.1"/>
    <property type="molecule type" value="Genomic_DNA"/>
</dbReference>
<evidence type="ECO:0000313" key="5">
    <source>
        <dbReference type="Proteomes" id="UP000256269"/>
    </source>
</evidence>
<feature type="compositionally biased region" description="Basic and acidic residues" evidence="2">
    <location>
        <begin position="1"/>
        <end position="27"/>
    </location>
</feature>
<dbReference type="RefSeq" id="WP_116176260.1">
    <property type="nucleotide sequence ID" value="NZ_CP144375.1"/>
</dbReference>
<reference evidence="4 5" key="1">
    <citation type="submission" date="2018-08" db="EMBL/GenBank/DDBJ databases">
        <title>Genomic Encyclopedia of Archaeal and Bacterial Type Strains, Phase II (KMG-II): from individual species to whole genera.</title>
        <authorList>
            <person name="Goeker M."/>
        </authorList>
    </citation>
    <scope>NUCLEOTIDE SEQUENCE [LARGE SCALE GENOMIC DNA]</scope>
    <source>
        <strain evidence="4 5">DSM 45791</strain>
    </source>
</reference>
<accession>A0A3E0HIV4</accession>
<evidence type="ECO:0000259" key="3">
    <source>
        <dbReference type="Pfam" id="PF05532"/>
    </source>
</evidence>
<dbReference type="AlphaFoldDB" id="A0A3E0HIV4"/>
<feature type="region of interest" description="Disordered" evidence="2">
    <location>
        <begin position="1"/>
        <end position="58"/>
    </location>
</feature>
<comment type="similarity">
    <text evidence="1">Belongs to the UPF0337 (CsbD) family.</text>
</comment>
<sequence>MSTERKIDATADDVKGKVKEGVGKATDDDNMTAEGKGDQAKGKVKQAVEDVKDAFKRD</sequence>
<dbReference type="SUPFAM" id="SSF69047">
    <property type="entry name" value="Hypothetical protein YjbJ"/>
    <property type="match status" value="1"/>
</dbReference>
<feature type="domain" description="CsbD-like" evidence="3">
    <location>
        <begin position="6"/>
        <end position="57"/>
    </location>
</feature>
<comment type="caution">
    <text evidence="4">The sequence shown here is derived from an EMBL/GenBank/DDBJ whole genome shotgun (WGS) entry which is preliminary data.</text>
</comment>
<organism evidence="4 5">
    <name type="scientific">Kutzneria buriramensis</name>
    <dbReference type="NCBI Taxonomy" id="1045776"/>
    <lineage>
        <taxon>Bacteria</taxon>
        <taxon>Bacillati</taxon>
        <taxon>Actinomycetota</taxon>
        <taxon>Actinomycetes</taxon>
        <taxon>Pseudonocardiales</taxon>
        <taxon>Pseudonocardiaceae</taxon>
        <taxon>Kutzneria</taxon>
    </lineage>
</organism>
<proteinExistence type="inferred from homology"/>
<feature type="compositionally biased region" description="Basic and acidic residues" evidence="2">
    <location>
        <begin position="35"/>
        <end position="58"/>
    </location>
</feature>
<dbReference type="Proteomes" id="UP000256269">
    <property type="component" value="Unassembled WGS sequence"/>
</dbReference>
<dbReference type="OrthoDB" id="2143260at2"/>
<keyword evidence="5" id="KW-1185">Reference proteome</keyword>